<dbReference type="PANTHER" id="PTHR30273:SF2">
    <property type="entry name" value="PROTEIN FECR"/>
    <property type="match status" value="1"/>
</dbReference>
<dbReference type="AlphaFoldDB" id="A0A0F5IJ08"/>
<dbReference type="Pfam" id="PF16344">
    <property type="entry name" value="FecR_C"/>
    <property type="match status" value="1"/>
</dbReference>
<protein>
    <recommendedName>
        <fullName evidence="6">FecR protein domain-containing protein</fullName>
    </recommendedName>
</protein>
<feature type="domain" description="Protein FecR C-terminal" evidence="3">
    <location>
        <begin position="290"/>
        <end position="358"/>
    </location>
</feature>
<name>A0A0F5IJ08_9BACT</name>
<evidence type="ECO:0000259" key="3">
    <source>
        <dbReference type="Pfam" id="PF16344"/>
    </source>
</evidence>
<organism evidence="4 5">
    <name type="scientific">Parabacteroides goldsteinii DSM 19448 = WAL 12034</name>
    <dbReference type="NCBI Taxonomy" id="927665"/>
    <lineage>
        <taxon>Bacteria</taxon>
        <taxon>Pseudomonadati</taxon>
        <taxon>Bacteroidota</taxon>
        <taxon>Bacteroidia</taxon>
        <taxon>Bacteroidales</taxon>
        <taxon>Tannerellaceae</taxon>
        <taxon>Parabacteroides</taxon>
    </lineage>
</organism>
<evidence type="ECO:0008006" key="6">
    <source>
        <dbReference type="Google" id="ProtNLM"/>
    </source>
</evidence>
<dbReference type="PANTHER" id="PTHR30273">
    <property type="entry name" value="PERIPLASMIC SIGNAL SENSOR AND SIGMA FACTOR ACTIVATOR FECR-RELATED"/>
    <property type="match status" value="1"/>
</dbReference>
<keyword evidence="1" id="KW-0472">Membrane</keyword>
<dbReference type="InterPro" id="IPR012373">
    <property type="entry name" value="Ferrdict_sens_TM"/>
</dbReference>
<dbReference type="Gene3D" id="2.60.120.1440">
    <property type="match status" value="1"/>
</dbReference>
<evidence type="ECO:0000313" key="5">
    <source>
        <dbReference type="Proteomes" id="UP000033047"/>
    </source>
</evidence>
<reference evidence="4 5" key="1">
    <citation type="submission" date="2013-04" db="EMBL/GenBank/DDBJ databases">
        <title>The Genome Sequence of Parabacteroides goldsteinii DSM 19448.</title>
        <authorList>
            <consortium name="The Broad Institute Genomics Platform"/>
            <person name="Earl A."/>
            <person name="Ward D."/>
            <person name="Feldgarden M."/>
            <person name="Gevers D."/>
            <person name="Martens E."/>
            <person name="Sakamoto M."/>
            <person name="Benno Y."/>
            <person name="Song Y."/>
            <person name="Liu C."/>
            <person name="Lee J."/>
            <person name="Bolanos M."/>
            <person name="Vaisanen M.L."/>
            <person name="Finegold S.M."/>
            <person name="Walker B."/>
            <person name="Young S."/>
            <person name="Zeng Q."/>
            <person name="Gargeya S."/>
            <person name="Fitzgerald M."/>
            <person name="Haas B."/>
            <person name="Abouelleil A."/>
            <person name="Allen A.W."/>
            <person name="Alvarado L."/>
            <person name="Arachchi H.M."/>
            <person name="Berlin A.M."/>
            <person name="Chapman S.B."/>
            <person name="Gainer-Dewar J."/>
            <person name="Goldberg J."/>
            <person name="Griggs A."/>
            <person name="Gujja S."/>
            <person name="Hansen M."/>
            <person name="Howarth C."/>
            <person name="Imamovic A."/>
            <person name="Ireland A."/>
            <person name="Larimer J."/>
            <person name="McCowan C."/>
            <person name="Murphy C."/>
            <person name="Pearson M."/>
            <person name="Poon T.W."/>
            <person name="Priest M."/>
            <person name="Roberts A."/>
            <person name="Saif S."/>
            <person name="Shea T."/>
            <person name="Sisk P."/>
            <person name="Sykes S."/>
            <person name="Wortman J."/>
            <person name="Nusbaum C."/>
            <person name="Birren B."/>
        </authorList>
    </citation>
    <scope>NUCLEOTIDE SEQUENCE [LARGE SCALE GENOMIC DNA]</scope>
    <source>
        <strain evidence="4 5">DSM 19448</strain>
    </source>
</reference>
<sequence>MNNSEENKKSSEEDLRLLKRKIRVVDEGLSSEAKAELWTKIESAIRRPKRMSVSFSMFLRYVAVVAILCIATYYIYTGLSPREEIDYNSILSNTQLPDDASNNVMVILGDKDKIEFEDKDVQVSHDEDGNMRVNQKQIDLPEPSRREYNQLIVPHGKTTRVTLSDGSAIWANSGTKLVYPAVFASDRREIYVEGEIYLEVARNEKHPFVVKTDMMEVNVLGTSFNVSAYKNDKQQFVALATGSVAVKVANKKNTTTIKPNQLYTLEKSTFATRIEDADIYEYICWKDGFLIFHNESLADVLKKIERYYNVVLTFDPAEISKVTVSGKLDLKSDIRETFRIISITAPIEYDKEGDVIKISVKQ</sequence>
<dbReference type="RefSeq" id="WP_007654261.1">
    <property type="nucleotide sequence ID" value="NZ_KQ033915.1"/>
</dbReference>
<gene>
    <name evidence="4" type="ORF">HMPREF1535_04989</name>
</gene>
<dbReference type="Proteomes" id="UP000033047">
    <property type="component" value="Unassembled WGS sequence"/>
</dbReference>
<dbReference type="GO" id="GO:0016989">
    <property type="term" value="F:sigma factor antagonist activity"/>
    <property type="evidence" value="ECO:0007669"/>
    <property type="project" value="TreeGrafter"/>
</dbReference>
<keyword evidence="1" id="KW-1133">Transmembrane helix</keyword>
<dbReference type="STRING" id="927665.HMPREF1535_04989"/>
<dbReference type="HOGENOM" id="CLU_050192_1_1_10"/>
<comment type="caution">
    <text evidence="4">The sequence shown here is derived from an EMBL/GenBank/DDBJ whole genome shotgun (WGS) entry which is preliminary data.</text>
</comment>
<dbReference type="FunFam" id="2.60.120.1440:FF:000001">
    <property type="entry name" value="Putative anti-sigma factor"/>
    <property type="match status" value="1"/>
</dbReference>
<dbReference type="GeneID" id="69984115"/>
<feature type="domain" description="FecR protein" evidence="2">
    <location>
        <begin position="155"/>
        <end position="244"/>
    </location>
</feature>
<dbReference type="InterPro" id="IPR006860">
    <property type="entry name" value="FecR"/>
</dbReference>
<dbReference type="Gene3D" id="3.55.50.30">
    <property type="match status" value="1"/>
</dbReference>
<evidence type="ECO:0000256" key="1">
    <source>
        <dbReference type="SAM" id="Phobius"/>
    </source>
</evidence>
<evidence type="ECO:0000259" key="2">
    <source>
        <dbReference type="Pfam" id="PF04773"/>
    </source>
</evidence>
<proteinExistence type="predicted"/>
<accession>A0A0F5IJ08</accession>
<dbReference type="InterPro" id="IPR032508">
    <property type="entry name" value="FecR_C"/>
</dbReference>
<dbReference type="PATRIC" id="fig|927665.4.peg.5113"/>
<feature type="transmembrane region" description="Helical" evidence="1">
    <location>
        <begin position="57"/>
        <end position="76"/>
    </location>
</feature>
<dbReference type="Pfam" id="PF04773">
    <property type="entry name" value="FecR"/>
    <property type="match status" value="1"/>
</dbReference>
<evidence type="ECO:0000313" key="4">
    <source>
        <dbReference type="EMBL" id="KKB45335.1"/>
    </source>
</evidence>
<keyword evidence="1" id="KW-0812">Transmembrane</keyword>
<dbReference type="EMBL" id="AQHV01000029">
    <property type="protein sequence ID" value="KKB45335.1"/>
    <property type="molecule type" value="Genomic_DNA"/>
</dbReference>